<dbReference type="EC" id="2.3.2.27" evidence="1"/>
<comment type="function">
    <text evidence="1">Ubiquitin ligase protein which is a component of the N-end rule pathway. Recognizes and binds to proteins bearing specific N-terminal residues that are destabilizing according to the N-end rule, leading to their ubiquitination and subsequent degradation.</text>
</comment>
<evidence type="ECO:0000313" key="2">
    <source>
        <dbReference type="EMBL" id="OHT07527.1"/>
    </source>
</evidence>
<keyword evidence="1" id="KW-0479">Metal-binding</keyword>
<reference evidence="2" key="1">
    <citation type="submission" date="2016-10" db="EMBL/GenBank/DDBJ databases">
        <authorList>
            <person name="Benchimol M."/>
            <person name="Almeida L.G."/>
            <person name="Vasconcelos A.T."/>
            <person name="Perreira-Neves A."/>
            <person name="Rosa I.A."/>
            <person name="Tasca T."/>
            <person name="Bogo M.R."/>
            <person name="de Souza W."/>
        </authorList>
    </citation>
    <scope>NUCLEOTIDE SEQUENCE [LARGE SCALE GENOMIC DNA]</scope>
    <source>
        <strain evidence="2">K</strain>
    </source>
</reference>
<dbReference type="VEuPathDB" id="TrichDB:TRFO_05147"/>
<dbReference type="GO" id="GO:0000151">
    <property type="term" value="C:ubiquitin ligase complex"/>
    <property type="evidence" value="ECO:0007669"/>
    <property type="project" value="TreeGrafter"/>
</dbReference>
<dbReference type="GO" id="GO:0008270">
    <property type="term" value="F:zinc ion binding"/>
    <property type="evidence" value="ECO:0007669"/>
    <property type="project" value="UniProtKB-UniRule"/>
</dbReference>
<dbReference type="GO" id="GO:0071596">
    <property type="term" value="P:ubiquitin-dependent protein catabolic process via the N-end rule pathway"/>
    <property type="evidence" value="ECO:0007669"/>
    <property type="project" value="UniProtKB-UniRule"/>
</dbReference>
<dbReference type="GO" id="GO:0016567">
    <property type="term" value="P:protein ubiquitination"/>
    <property type="evidence" value="ECO:0007669"/>
    <property type="project" value="UniProtKB-UniRule"/>
</dbReference>
<organism evidence="2 3">
    <name type="scientific">Tritrichomonas foetus</name>
    <dbReference type="NCBI Taxonomy" id="1144522"/>
    <lineage>
        <taxon>Eukaryota</taxon>
        <taxon>Metamonada</taxon>
        <taxon>Parabasalia</taxon>
        <taxon>Tritrichomonadida</taxon>
        <taxon>Tritrichomonadidae</taxon>
        <taxon>Tritrichomonas</taxon>
    </lineage>
</organism>
<keyword evidence="1" id="KW-0862">Zinc</keyword>
<comment type="caution">
    <text evidence="2">The sequence shown here is derived from an EMBL/GenBank/DDBJ whole genome shotgun (WGS) entry which is preliminary data.</text>
</comment>
<evidence type="ECO:0000256" key="1">
    <source>
        <dbReference type="RuleBase" id="RU366018"/>
    </source>
</evidence>
<dbReference type="GO" id="GO:0005737">
    <property type="term" value="C:cytoplasm"/>
    <property type="evidence" value="ECO:0007669"/>
    <property type="project" value="TreeGrafter"/>
</dbReference>
<keyword evidence="1" id="KW-0808">Transferase</keyword>
<dbReference type="GeneID" id="94827022"/>
<protein>
    <recommendedName>
        <fullName evidence="1">E3 ubiquitin-protein ligase</fullName>
        <ecNumber evidence="1">2.3.2.27</ecNumber>
    </recommendedName>
</protein>
<dbReference type="RefSeq" id="XP_068360663.1">
    <property type="nucleotide sequence ID" value="XM_068492318.1"/>
</dbReference>
<keyword evidence="1" id="KW-0833">Ubl conjugation pathway</keyword>
<keyword evidence="3" id="KW-1185">Reference proteome</keyword>
<sequence length="681" mass="79479">MTLLSREITTHSLFYIYDQLENVENNSENAENIGNNENNGNTQLEKFQRCDFGSFLETPTVYAIAYSILCDYVHDKKGIEAVHLVLNLILILIKRNHNYSDVSNENESISAKNLNQLVSKMPYYFNTFLILKIQFLDYPEFSLLDLISKTTLKLTIFEQLSKQEFPLSLYYFDEKGNNMNNNTSSNIESKNQIITSLKDKIKKEFNDRNHLFITNSSNFELLQDEELNEVCQICELGGENETLCYSTYLYQTNLPSKFELDGPRKEMVFQFSLCDHLVHLNCIFPNSGQVENEFRCPIDRFQKNLIIPKVDSFIEPTDNMRFAIENFLILFAQPFDVLLKSFTGIIILNEVRARFSSIEVKYSNQRLLARTLFYILWHAVKIFEMEIDESTLQYKTSIFQRFVYSLITQNVLTVDLFISLVKKSSCSLKSKEKCLFLRRCRILEHFVFDAKSETEVFESVRNSILKPINLYSYYGISENDLLEENCNKVVVSDDEILDEHEFANQNQNSNQNQQIDIPIQPDDVENQNQNDNHTQNCTILENLTGDFQFNTDFFRNNFPDDFLMICQKISMQNQSRIASFDMTTSKMVQKGTRSILELMIECEDDPIPRLAFIFGKENTMTYIQYRKNFMPLNSIYVDSDGEPDEGLKRERPVFFSQENYETAVDALLSGDFAQNLITIYQ</sequence>
<dbReference type="PANTHER" id="PTHR21497">
    <property type="entry name" value="UBIQUITIN LIGASE E3 ALPHA-RELATED"/>
    <property type="match status" value="1"/>
</dbReference>
<name>A0A1J4K801_9EUKA</name>
<evidence type="ECO:0000313" key="3">
    <source>
        <dbReference type="Proteomes" id="UP000179807"/>
    </source>
</evidence>
<comment type="catalytic activity">
    <reaction evidence="1">
        <text>S-ubiquitinyl-[E2 ubiquitin-conjugating enzyme]-L-cysteine + [acceptor protein]-L-lysine = [E2 ubiquitin-conjugating enzyme]-L-cysteine + N(6)-ubiquitinyl-[acceptor protein]-L-lysine.</text>
        <dbReference type="EC" id="2.3.2.27"/>
    </reaction>
</comment>
<gene>
    <name evidence="2" type="ORF">TRFO_05147</name>
</gene>
<accession>A0A1J4K801</accession>
<dbReference type="AlphaFoldDB" id="A0A1J4K801"/>
<dbReference type="InterPro" id="IPR039164">
    <property type="entry name" value="UBR1-like"/>
</dbReference>
<comment type="similarity">
    <text evidence="1">Belongs to the E3 ubiquitin-protein ligase UBR1-like family.</text>
</comment>
<dbReference type="GO" id="GO:0061630">
    <property type="term" value="F:ubiquitin protein ligase activity"/>
    <property type="evidence" value="ECO:0007669"/>
    <property type="project" value="UniProtKB-UniRule"/>
</dbReference>
<dbReference type="Proteomes" id="UP000179807">
    <property type="component" value="Unassembled WGS sequence"/>
</dbReference>
<proteinExistence type="inferred from homology"/>
<keyword evidence="1" id="KW-0863">Zinc-finger</keyword>
<comment type="pathway">
    <text evidence="1">Protein modification; protein ubiquitination.</text>
</comment>
<dbReference type="PANTHER" id="PTHR21497:SF24">
    <property type="entry name" value="E3 UBIQUITIN-PROTEIN LIGASE UBR1"/>
    <property type="match status" value="1"/>
</dbReference>
<dbReference type="EMBL" id="MLAK01000693">
    <property type="protein sequence ID" value="OHT07527.1"/>
    <property type="molecule type" value="Genomic_DNA"/>
</dbReference>